<feature type="region of interest" description="Disordered" evidence="1">
    <location>
        <begin position="1"/>
        <end position="183"/>
    </location>
</feature>
<evidence type="ECO:0000256" key="1">
    <source>
        <dbReference type="SAM" id="MobiDB-lite"/>
    </source>
</evidence>
<gene>
    <name evidence="2" type="ORF">AVDCRST_MAG68-1120</name>
</gene>
<evidence type="ECO:0000313" key="2">
    <source>
        <dbReference type="EMBL" id="CAA9309845.1"/>
    </source>
</evidence>
<feature type="compositionally biased region" description="Low complexity" evidence="1">
    <location>
        <begin position="83"/>
        <end position="95"/>
    </location>
</feature>
<feature type="compositionally biased region" description="Basic and acidic residues" evidence="1">
    <location>
        <begin position="68"/>
        <end position="78"/>
    </location>
</feature>
<feature type="compositionally biased region" description="Basic and acidic residues" evidence="1">
    <location>
        <begin position="1"/>
        <end position="22"/>
    </location>
</feature>
<feature type="compositionally biased region" description="Basic and acidic residues" evidence="1">
    <location>
        <begin position="151"/>
        <end position="167"/>
    </location>
</feature>
<dbReference type="AlphaFoldDB" id="A0A6J4KM83"/>
<feature type="non-terminal residue" evidence="2">
    <location>
        <position position="1"/>
    </location>
</feature>
<name>A0A6J4KM83_9BACT</name>
<protein>
    <submittedName>
        <fullName evidence="2">16S rRNA processing protein RimM</fullName>
    </submittedName>
</protein>
<feature type="non-terminal residue" evidence="2">
    <location>
        <position position="183"/>
    </location>
</feature>
<organism evidence="2">
    <name type="scientific">uncultured Gemmatimonadota bacterium</name>
    <dbReference type="NCBI Taxonomy" id="203437"/>
    <lineage>
        <taxon>Bacteria</taxon>
        <taxon>Pseudomonadati</taxon>
        <taxon>Gemmatimonadota</taxon>
        <taxon>environmental samples</taxon>
    </lineage>
</organism>
<sequence length="183" mass="18232">GRRRGGLPDRGRGAEAARDQGRAVRPPGDGPPGGRFRRRPRHPRGRRGGASIGTVAHHRAGPPLQGRDAGEGRRDRPARSARARVGCGRAAGAHPADPPRRGPPAGRGRGLPPPARGAAGDGGGGRGGEGEGAVRRSLRLPPGGGAPGPRRAADPLREGDGPPDRRGGGNAGAGGPARPAGAV</sequence>
<reference evidence="2" key="1">
    <citation type="submission" date="2020-02" db="EMBL/GenBank/DDBJ databases">
        <authorList>
            <person name="Meier V. D."/>
        </authorList>
    </citation>
    <scope>NUCLEOTIDE SEQUENCE</scope>
    <source>
        <strain evidence="2">AVDCRST_MAG68</strain>
    </source>
</reference>
<proteinExistence type="predicted"/>
<feature type="compositionally biased region" description="Basic residues" evidence="1">
    <location>
        <begin position="35"/>
        <end position="47"/>
    </location>
</feature>
<accession>A0A6J4KM83</accession>
<dbReference type="EMBL" id="CADCTW010000065">
    <property type="protein sequence ID" value="CAA9309845.1"/>
    <property type="molecule type" value="Genomic_DNA"/>
</dbReference>